<comment type="caution">
    <text evidence="1">The sequence shown here is derived from an EMBL/GenBank/DDBJ whole genome shotgun (WGS) entry which is preliminary data.</text>
</comment>
<dbReference type="AlphaFoldDB" id="A0AAV4T4J5"/>
<proteinExistence type="predicted"/>
<organism evidence="1 2">
    <name type="scientific">Caerostris darwini</name>
    <dbReference type="NCBI Taxonomy" id="1538125"/>
    <lineage>
        <taxon>Eukaryota</taxon>
        <taxon>Metazoa</taxon>
        <taxon>Ecdysozoa</taxon>
        <taxon>Arthropoda</taxon>
        <taxon>Chelicerata</taxon>
        <taxon>Arachnida</taxon>
        <taxon>Araneae</taxon>
        <taxon>Araneomorphae</taxon>
        <taxon>Entelegynae</taxon>
        <taxon>Araneoidea</taxon>
        <taxon>Araneidae</taxon>
        <taxon>Caerostris</taxon>
    </lineage>
</organism>
<protein>
    <submittedName>
        <fullName evidence="1">Uncharacterized protein</fullName>
    </submittedName>
</protein>
<keyword evidence="2" id="KW-1185">Reference proteome</keyword>
<evidence type="ECO:0000313" key="1">
    <source>
        <dbReference type="EMBL" id="GIY40261.1"/>
    </source>
</evidence>
<sequence length="113" mass="12134">MKVSFSLEIESFASEPNGFVVDAINQAAEVSRFFLSRNEISGQIPAQLKSPETSVDLFVNGHVPIQATENLNLSPKAPRARVVRGMGDGGVGVSRSLDSLILYAGGKQRRMTA</sequence>
<dbReference type="EMBL" id="BPLQ01008901">
    <property type="protein sequence ID" value="GIY40261.1"/>
    <property type="molecule type" value="Genomic_DNA"/>
</dbReference>
<evidence type="ECO:0000313" key="2">
    <source>
        <dbReference type="Proteomes" id="UP001054837"/>
    </source>
</evidence>
<gene>
    <name evidence="1" type="ORF">CDAR_307471</name>
</gene>
<name>A0AAV4T4J5_9ARAC</name>
<accession>A0AAV4T4J5</accession>
<reference evidence="1 2" key="1">
    <citation type="submission" date="2021-06" db="EMBL/GenBank/DDBJ databases">
        <title>Caerostris darwini draft genome.</title>
        <authorList>
            <person name="Kono N."/>
            <person name="Arakawa K."/>
        </authorList>
    </citation>
    <scope>NUCLEOTIDE SEQUENCE [LARGE SCALE GENOMIC DNA]</scope>
</reference>
<dbReference type="Proteomes" id="UP001054837">
    <property type="component" value="Unassembled WGS sequence"/>
</dbReference>